<dbReference type="InterPro" id="IPR016181">
    <property type="entry name" value="Acyl_CoA_acyltransferase"/>
</dbReference>
<dbReference type="AlphaFoldDB" id="A0A1S8YM95"/>
<dbReference type="EMBL" id="MRUL01000005">
    <property type="protein sequence ID" value="OON40249.1"/>
    <property type="molecule type" value="Genomic_DNA"/>
</dbReference>
<name>A0A1S8YM95_9GAMM</name>
<dbReference type="Gene3D" id="3.40.630.30">
    <property type="match status" value="1"/>
</dbReference>
<dbReference type="CDD" id="cd04301">
    <property type="entry name" value="NAT_SF"/>
    <property type="match status" value="1"/>
</dbReference>
<dbReference type="PROSITE" id="PS51186">
    <property type="entry name" value="GNAT"/>
    <property type="match status" value="1"/>
</dbReference>
<evidence type="ECO:0000259" key="1">
    <source>
        <dbReference type="PROSITE" id="PS51186"/>
    </source>
</evidence>
<comment type="caution">
    <text evidence="2">The sequence shown here is derived from an EMBL/GenBank/DDBJ whole genome shotgun (WGS) entry which is preliminary data.</text>
</comment>
<dbReference type="Proteomes" id="UP000190667">
    <property type="component" value="Unassembled WGS sequence"/>
</dbReference>
<dbReference type="STRING" id="1926881.BTJ39_10165"/>
<evidence type="ECO:0000313" key="3">
    <source>
        <dbReference type="Proteomes" id="UP000190667"/>
    </source>
</evidence>
<dbReference type="OrthoDB" id="9797178at2"/>
<sequence>MIIREEKNQDINAIETLTLLAFTDHPHYKPGEAPVEHLIVNRLRDARAMTLSLVAEDDSGIIGHLAYSPISIDGRATHWHALAPVSVSPSRQRQGIGSRLIRKSIAMLAGRNIDGLVVLGDAEYYLRFGFHHHHHLKVEGVPANYFMAQVLTEGAALPEGVVTFHPAFG</sequence>
<protein>
    <submittedName>
        <fullName evidence="2">GNAT family N-acetyltransferase</fullName>
    </submittedName>
</protein>
<gene>
    <name evidence="2" type="ORF">BTJ39_10165</name>
</gene>
<dbReference type="GO" id="GO:0016747">
    <property type="term" value="F:acyltransferase activity, transferring groups other than amino-acyl groups"/>
    <property type="evidence" value="ECO:0007669"/>
    <property type="project" value="InterPro"/>
</dbReference>
<keyword evidence="3" id="KW-1185">Reference proteome</keyword>
<keyword evidence="2" id="KW-0808">Transferase</keyword>
<dbReference type="SUPFAM" id="SSF55729">
    <property type="entry name" value="Acyl-CoA N-acyltransferases (Nat)"/>
    <property type="match status" value="1"/>
</dbReference>
<proteinExistence type="predicted"/>
<organism evidence="2 3">
    <name type="scientific">Izhakiella australiensis</name>
    <dbReference type="NCBI Taxonomy" id="1926881"/>
    <lineage>
        <taxon>Bacteria</taxon>
        <taxon>Pseudomonadati</taxon>
        <taxon>Pseudomonadota</taxon>
        <taxon>Gammaproteobacteria</taxon>
        <taxon>Enterobacterales</taxon>
        <taxon>Erwiniaceae</taxon>
        <taxon>Izhakiella</taxon>
    </lineage>
</organism>
<evidence type="ECO:0000313" key="2">
    <source>
        <dbReference type="EMBL" id="OON40249.1"/>
    </source>
</evidence>
<accession>A0A1S8YM95</accession>
<dbReference type="Pfam" id="PF13508">
    <property type="entry name" value="Acetyltransf_7"/>
    <property type="match status" value="1"/>
</dbReference>
<dbReference type="InterPro" id="IPR000182">
    <property type="entry name" value="GNAT_dom"/>
</dbReference>
<reference evidence="2 3" key="1">
    <citation type="submission" date="2016-12" db="EMBL/GenBank/DDBJ databases">
        <title>Izhakiella australiana sp. nov. of genus Izhakiella isolated from Australian desert.</title>
        <authorList>
            <person name="Ji M."/>
        </authorList>
    </citation>
    <scope>NUCLEOTIDE SEQUENCE [LARGE SCALE GENOMIC DNA]</scope>
    <source>
        <strain evidence="2 3">D4N98</strain>
    </source>
</reference>
<feature type="domain" description="N-acetyltransferase" evidence="1">
    <location>
        <begin position="1"/>
        <end position="152"/>
    </location>
</feature>
<dbReference type="RefSeq" id="WP_078002576.1">
    <property type="nucleotide sequence ID" value="NZ_MRUL01000005.1"/>
</dbReference>